<evidence type="ECO:0000256" key="2">
    <source>
        <dbReference type="ARBA" id="ARBA00006214"/>
    </source>
</evidence>
<evidence type="ECO:0000256" key="7">
    <source>
        <dbReference type="ARBA" id="ARBA00023136"/>
    </source>
</evidence>
<dbReference type="OrthoDB" id="9814124at2"/>
<evidence type="ECO:0000259" key="13">
    <source>
        <dbReference type="Pfam" id="PF07884"/>
    </source>
</evidence>
<evidence type="ECO:0000313" key="14">
    <source>
        <dbReference type="EMBL" id="QDY99274.1"/>
    </source>
</evidence>
<organism evidence="14 15">
    <name type="scientific">Nitratireductor mangrovi</name>
    <dbReference type="NCBI Taxonomy" id="2599600"/>
    <lineage>
        <taxon>Bacteria</taxon>
        <taxon>Pseudomonadati</taxon>
        <taxon>Pseudomonadota</taxon>
        <taxon>Alphaproteobacteria</taxon>
        <taxon>Hyphomicrobiales</taxon>
        <taxon>Phyllobacteriaceae</taxon>
        <taxon>Nitratireductor</taxon>
    </lineage>
</organism>
<reference evidence="14" key="1">
    <citation type="submission" date="2020-04" db="EMBL/GenBank/DDBJ databases">
        <title>Nitratireductor sp. nov. isolated from mangrove soil.</title>
        <authorList>
            <person name="Ye Y."/>
        </authorList>
    </citation>
    <scope>NUCLEOTIDE SEQUENCE</scope>
    <source>
        <strain evidence="14">SY7</strain>
    </source>
</reference>
<keyword evidence="3 10" id="KW-0812">Transmembrane</keyword>
<keyword evidence="5 10" id="KW-1133">Transmembrane helix</keyword>
<evidence type="ECO:0000256" key="6">
    <source>
        <dbReference type="ARBA" id="ARBA00023002"/>
    </source>
</evidence>
<dbReference type="GO" id="GO:0016491">
    <property type="term" value="F:oxidoreductase activity"/>
    <property type="evidence" value="ECO:0007669"/>
    <property type="project" value="UniProtKB-KW"/>
</dbReference>
<dbReference type="SUPFAM" id="SSF51735">
    <property type="entry name" value="NAD(P)-binding Rossmann-fold domains"/>
    <property type="match status" value="1"/>
</dbReference>
<proteinExistence type="inferred from homology"/>
<feature type="transmembrane region" description="Helical" evidence="10">
    <location>
        <begin position="721"/>
        <end position="743"/>
    </location>
</feature>
<evidence type="ECO:0000259" key="12">
    <source>
        <dbReference type="Pfam" id="PF03779"/>
    </source>
</evidence>
<evidence type="ECO:0000256" key="10">
    <source>
        <dbReference type="SAM" id="Phobius"/>
    </source>
</evidence>
<dbReference type="InterPro" id="IPR050177">
    <property type="entry name" value="Lipid_A_modif_metabolic_enz"/>
</dbReference>
<feature type="transmembrane region" description="Helical" evidence="10">
    <location>
        <begin position="402"/>
        <end position="418"/>
    </location>
</feature>
<evidence type="ECO:0000259" key="11">
    <source>
        <dbReference type="Pfam" id="PF01370"/>
    </source>
</evidence>
<accession>A0A5B8KUK2</accession>
<dbReference type="GO" id="GO:0016020">
    <property type="term" value="C:membrane"/>
    <property type="evidence" value="ECO:0007669"/>
    <property type="project" value="UniProtKB-SubCell"/>
</dbReference>
<dbReference type="InterPro" id="IPR036291">
    <property type="entry name" value="NAD(P)-bd_dom_sf"/>
</dbReference>
<comment type="subcellular location">
    <subcellularLocation>
        <location evidence="1">Membrane</location>
        <topology evidence="1">Multi-pass membrane protein</topology>
    </subcellularLocation>
</comment>
<dbReference type="InterPro" id="IPR001509">
    <property type="entry name" value="Epimerase_deHydtase"/>
</dbReference>
<feature type="transmembrane region" description="Helical" evidence="10">
    <location>
        <begin position="528"/>
        <end position="545"/>
    </location>
</feature>
<keyword evidence="9" id="KW-0676">Redox-active center</keyword>
<dbReference type="InterPro" id="IPR038354">
    <property type="entry name" value="VKOR_sf"/>
</dbReference>
<evidence type="ECO:0000256" key="5">
    <source>
        <dbReference type="ARBA" id="ARBA00022989"/>
    </source>
</evidence>
<evidence type="ECO:0000313" key="15">
    <source>
        <dbReference type="Proteomes" id="UP000321389"/>
    </source>
</evidence>
<keyword evidence="8" id="KW-1015">Disulfide bond</keyword>
<feature type="domain" description="Vitamin K epoxide reductase" evidence="13">
    <location>
        <begin position="533"/>
        <end position="667"/>
    </location>
</feature>
<dbReference type="Pfam" id="PF01370">
    <property type="entry name" value="Epimerase"/>
    <property type="match status" value="1"/>
</dbReference>
<dbReference type="PANTHER" id="PTHR43245">
    <property type="entry name" value="BIFUNCTIONAL POLYMYXIN RESISTANCE PROTEIN ARNA"/>
    <property type="match status" value="1"/>
</dbReference>
<feature type="transmembrane region" description="Helical" evidence="10">
    <location>
        <begin position="755"/>
        <end position="774"/>
    </location>
</feature>
<dbReference type="Pfam" id="PF03779">
    <property type="entry name" value="SPW"/>
    <property type="match status" value="1"/>
</dbReference>
<dbReference type="Gene3D" id="3.40.50.720">
    <property type="entry name" value="NAD(P)-binding Rossmann-like Domain"/>
    <property type="match status" value="1"/>
</dbReference>
<keyword evidence="15" id="KW-1185">Reference proteome</keyword>
<feature type="transmembrane region" description="Helical" evidence="10">
    <location>
        <begin position="781"/>
        <end position="799"/>
    </location>
</feature>
<dbReference type="Proteomes" id="UP000321389">
    <property type="component" value="Chromosome"/>
</dbReference>
<dbReference type="GO" id="GO:0048038">
    <property type="term" value="F:quinone binding"/>
    <property type="evidence" value="ECO:0007669"/>
    <property type="project" value="UniProtKB-KW"/>
</dbReference>
<evidence type="ECO:0000256" key="1">
    <source>
        <dbReference type="ARBA" id="ARBA00004141"/>
    </source>
</evidence>
<feature type="transmembrane region" description="Helical" evidence="10">
    <location>
        <begin position="430"/>
        <end position="450"/>
    </location>
</feature>
<feature type="transmembrane region" description="Helical" evidence="10">
    <location>
        <begin position="805"/>
        <end position="825"/>
    </location>
</feature>
<sequence>MASRTDRDKSSKTRAGSTGGKPVILITGAAGDIGSALVAALAPDYTVVGLDLKDKQADCELFAVDLSSRDSVELALRNFRDRHGGKIASVIHLAAYFDFTGEDHPLYDNVNVEGTRNLLRALQDFEVGQFLYSGTMLVHRPAEPGQPIDERAPIEPKWAYPQSKARAEEIIREEHGDIPYVLLHLAGLYDERTAVPTLSAQIRRIYERDPKAHAYSGSLDTGQSFLHKDDMIDAFVRAVDRRAKLPADVTILVGEAEAASYQTLQERIANLIHDEEEWATYTVPKALAGAGAWLEEKSEPIVPDDFDQGEKPFIRPFMVEMADDHYELDITRARELLGWEPRHFILDTLPAMIDHLKADPFAWYRANGITPPAWLEAADERGTQPEKLRDGAEAAYRDAHHRFLWAPFLNMGLGAWLITSPPMLAYESRWMVWSDIVAGILVVALAFVSLSWRFGLIRWALAAVGLWVMAAPLVAWAPTAAAYLNGTLVGALVFGMAVLARPAPGVGILAATTGPTIPPGWEYSPSSWFQRLPIIILAFLGLYVSRYMAAYQLGHIDGVWEPFFAGAASDPKNGTEEIITSSVSQAWPVPDAGLGALTYLLEILTGIIGSSRRWRTMPWLVVLFGIMIVPLGVVSITFIVIQPIVLGTWCTLCLIAAAAMVIQIPYSVDELIATGQFLARRRRAGRPILRVFLFGDTDEGDSRSGEDSFDQSPMAIMRDMLGGGISVPWTLAVSVLIGAWLMFTRLTLGSTGVVANADHLIGSLVITTSVAAMAEAVRPLRFINTLFGMALVIIPFVAGTTVPQTAAGVVAGLALIALSVPRGAIRHRYGNWSRVIV</sequence>
<dbReference type="Pfam" id="PF07884">
    <property type="entry name" value="VKOR"/>
    <property type="match status" value="1"/>
</dbReference>
<dbReference type="RefSeq" id="WP_146297924.1">
    <property type="nucleotide sequence ID" value="NZ_CP042301.2"/>
</dbReference>
<name>A0A5B8KUK2_9HYPH</name>
<evidence type="ECO:0000256" key="8">
    <source>
        <dbReference type="ARBA" id="ARBA00023157"/>
    </source>
</evidence>
<feature type="transmembrane region" description="Helical" evidence="10">
    <location>
        <begin position="456"/>
        <end position="475"/>
    </location>
</feature>
<feature type="domain" description="NAD-dependent epimerase/dehydratase" evidence="11">
    <location>
        <begin position="24"/>
        <end position="247"/>
    </location>
</feature>
<comment type="similarity">
    <text evidence="2">Belongs to the VKOR family.</text>
</comment>
<keyword evidence="7 10" id="KW-0472">Membrane</keyword>
<dbReference type="InterPro" id="IPR012932">
    <property type="entry name" value="VKOR"/>
</dbReference>
<dbReference type="CDD" id="cd12919">
    <property type="entry name" value="VKOR_2"/>
    <property type="match status" value="1"/>
</dbReference>
<dbReference type="KEGG" id="niy:FQ775_02195"/>
<dbReference type="Gene3D" id="1.20.1440.130">
    <property type="entry name" value="VKOR domain"/>
    <property type="match status" value="1"/>
</dbReference>
<dbReference type="EMBL" id="CP042301">
    <property type="protein sequence ID" value="QDY99274.1"/>
    <property type="molecule type" value="Genomic_DNA"/>
</dbReference>
<dbReference type="AlphaFoldDB" id="A0A5B8KUK2"/>
<feature type="transmembrane region" description="Helical" evidence="10">
    <location>
        <begin position="619"/>
        <end position="640"/>
    </location>
</feature>
<evidence type="ECO:0000256" key="9">
    <source>
        <dbReference type="ARBA" id="ARBA00023284"/>
    </source>
</evidence>
<gene>
    <name evidence="14" type="ORF">FQ775_02195</name>
</gene>
<keyword evidence="6" id="KW-0560">Oxidoreductase</keyword>
<protein>
    <submittedName>
        <fullName evidence="14">NAD-dependent epimerase/dehydratase family protein</fullName>
    </submittedName>
</protein>
<dbReference type="InterPro" id="IPR005530">
    <property type="entry name" value="SPW"/>
</dbReference>
<evidence type="ECO:0000256" key="4">
    <source>
        <dbReference type="ARBA" id="ARBA00022719"/>
    </source>
</evidence>
<keyword evidence="4" id="KW-0874">Quinone</keyword>
<evidence type="ECO:0000256" key="3">
    <source>
        <dbReference type="ARBA" id="ARBA00022692"/>
    </source>
</evidence>
<feature type="transmembrane region" description="Helical" evidence="10">
    <location>
        <begin position="646"/>
        <end position="666"/>
    </location>
</feature>
<feature type="domain" description="SPW repeat-containing integral membrane" evidence="12">
    <location>
        <begin position="405"/>
        <end position="497"/>
    </location>
</feature>